<keyword evidence="3" id="KW-1185">Reference proteome</keyword>
<feature type="transmembrane region" description="Helical" evidence="1">
    <location>
        <begin position="172"/>
        <end position="195"/>
    </location>
</feature>
<sequence length="389" mass="44784">MVSLIRGDPMTLDISDSLNYKWMSETFAVLSAAVMWCYHSGSRMTCDFGIIQSATKIAYLTGKCLEDSEEWYFRQGNDGSDYAEKTDYVMYANFHFLIFVMCFLSLGLHAAARYAQNRDSKLSTALGLAANAGENANIAMESASKEVTALRNALAERLGVPGQRQQFAEWKLYILLKMFALPYLLFLLAFLAFAMRGTFDVFWLLRMYIQKYAQFRQGVPFGARILHRHFKTSVEFFKISVYAPEPLWHAMPTEAWCVASVHSGTDYQSAKYGCHFEQQPFNIKVVTTVYAFLWLAFIATLVSLISWMYSFNSQAERIAFYRNFAPEAHINSLKILDMRLGREGYYWYSRIWTCRSRSLMCELIRQELVQESQQLECVNAEINTGKKSE</sequence>
<gene>
    <name evidence="2" type="ORF">L596_027094</name>
</gene>
<evidence type="ECO:0000256" key="1">
    <source>
        <dbReference type="SAM" id="Phobius"/>
    </source>
</evidence>
<keyword evidence="1" id="KW-1133">Transmembrane helix</keyword>
<feature type="transmembrane region" description="Helical" evidence="1">
    <location>
        <begin position="289"/>
        <end position="309"/>
    </location>
</feature>
<keyword evidence="1" id="KW-0472">Membrane</keyword>
<feature type="transmembrane region" description="Helical" evidence="1">
    <location>
        <begin position="88"/>
        <end position="112"/>
    </location>
</feature>
<keyword evidence="1" id="KW-0812">Transmembrane</keyword>
<dbReference type="AlphaFoldDB" id="A0A4U5M3B2"/>
<comment type="caution">
    <text evidence="2">The sequence shown here is derived from an EMBL/GenBank/DDBJ whole genome shotgun (WGS) entry which is preliminary data.</text>
</comment>
<organism evidence="2 3">
    <name type="scientific">Steinernema carpocapsae</name>
    <name type="common">Entomopathogenic nematode</name>
    <dbReference type="NCBI Taxonomy" id="34508"/>
    <lineage>
        <taxon>Eukaryota</taxon>
        <taxon>Metazoa</taxon>
        <taxon>Ecdysozoa</taxon>
        <taxon>Nematoda</taxon>
        <taxon>Chromadorea</taxon>
        <taxon>Rhabditida</taxon>
        <taxon>Tylenchina</taxon>
        <taxon>Panagrolaimomorpha</taxon>
        <taxon>Strongyloidoidea</taxon>
        <taxon>Steinernematidae</taxon>
        <taxon>Steinernema</taxon>
    </lineage>
</organism>
<evidence type="ECO:0000313" key="2">
    <source>
        <dbReference type="EMBL" id="TKR63244.1"/>
    </source>
</evidence>
<accession>A0A4U5M3B2</accession>
<name>A0A4U5M3B2_STECR</name>
<proteinExistence type="predicted"/>
<dbReference type="EMBL" id="AZBU02000010">
    <property type="protein sequence ID" value="TKR63244.1"/>
    <property type="molecule type" value="Genomic_DNA"/>
</dbReference>
<protein>
    <submittedName>
        <fullName evidence="2">Uncharacterized protein</fullName>
    </submittedName>
</protein>
<reference evidence="2 3" key="2">
    <citation type="journal article" date="2019" name="G3 (Bethesda)">
        <title>Hybrid Assembly of the Genome of the Entomopathogenic Nematode Steinernema carpocapsae Identifies the X-Chromosome.</title>
        <authorList>
            <person name="Serra L."/>
            <person name="Macchietto M."/>
            <person name="Macias-Munoz A."/>
            <person name="McGill C.J."/>
            <person name="Rodriguez I.M."/>
            <person name="Rodriguez B."/>
            <person name="Murad R."/>
            <person name="Mortazavi A."/>
        </authorList>
    </citation>
    <scope>NUCLEOTIDE SEQUENCE [LARGE SCALE GENOMIC DNA]</scope>
    <source>
        <strain evidence="2 3">ALL</strain>
    </source>
</reference>
<reference evidence="2 3" key="1">
    <citation type="journal article" date="2015" name="Genome Biol.">
        <title>Comparative genomics of Steinernema reveals deeply conserved gene regulatory networks.</title>
        <authorList>
            <person name="Dillman A.R."/>
            <person name="Macchietto M."/>
            <person name="Porter C.F."/>
            <person name="Rogers A."/>
            <person name="Williams B."/>
            <person name="Antoshechkin I."/>
            <person name="Lee M.M."/>
            <person name="Goodwin Z."/>
            <person name="Lu X."/>
            <person name="Lewis E.E."/>
            <person name="Goodrich-Blair H."/>
            <person name="Stock S.P."/>
            <person name="Adams B.J."/>
            <person name="Sternberg P.W."/>
            <person name="Mortazavi A."/>
        </authorList>
    </citation>
    <scope>NUCLEOTIDE SEQUENCE [LARGE SCALE GENOMIC DNA]</scope>
    <source>
        <strain evidence="2 3">ALL</strain>
    </source>
</reference>
<dbReference type="Proteomes" id="UP000298663">
    <property type="component" value="Unassembled WGS sequence"/>
</dbReference>
<evidence type="ECO:0000313" key="3">
    <source>
        <dbReference type="Proteomes" id="UP000298663"/>
    </source>
</evidence>